<keyword evidence="6" id="KW-0804">Transcription</keyword>
<dbReference type="InterPro" id="IPR037212">
    <property type="entry name" value="Med7/Med21-like"/>
</dbReference>
<evidence type="ECO:0000313" key="10">
    <source>
        <dbReference type="Proteomes" id="UP000000561"/>
    </source>
</evidence>
<keyword evidence="4" id="KW-0805">Transcription regulation</keyword>
<accession>A0A0D1CVF9</accession>
<evidence type="ECO:0000256" key="1">
    <source>
        <dbReference type="ARBA" id="ARBA00004123"/>
    </source>
</evidence>
<evidence type="ECO:0000256" key="5">
    <source>
        <dbReference type="ARBA" id="ARBA00023159"/>
    </source>
</evidence>
<dbReference type="GeneID" id="23567535"/>
<dbReference type="InterPro" id="IPR021384">
    <property type="entry name" value="Mediator_Med21"/>
</dbReference>
<evidence type="ECO:0000313" key="9">
    <source>
        <dbReference type="EMBL" id="KIS70403.1"/>
    </source>
</evidence>
<evidence type="ECO:0000256" key="6">
    <source>
        <dbReference type="ARBA" id="ARBA00023163"/>
    </source>
</evidence>
<evidence type="ECO:0000256" key="8">
    <source>
        <dbReference type="ARBA" id="ARBA00031952"/>
    </source>
</evidence>
<sequence>MDLLTQLDNDIDLLLKIMSSSIAYISRKAKHAPLPDSTIPLTVLGKTEAVSAVELDASISELVADLVDKADSIREIIEHLPTEASLGGDTELQHQLMAMQSELQTVNKSYMQLSTQVDSLSAEVRELLGLLTQSHSDARRWLVDQLDAQCTPAPISISATDA</sequence>
<protein>
    <recommendedName>
        <fullName evidence="3">Mediator of RNA polymerase II transcription subunit 21</fullName>
    </recommendedName>
    <alternativeName>
        <fullName evidence="8">Mediator complex subunit 21</fullName>
    </alternativeName>
</protein>
<dbReference type="Gene3D" id="6.10.280.10">
    <property type="entry name" value="Mediator complex, subunit Med21"/>
    <property type="match status" value="1"/>
</dbReference>
<reference evidence="9 10" key="1">
    <citation type="journal article" date="2006" name="Nature">
        <title>Insights from the genome of the biotrophic fungal plant pathogen Ustilago maydis.</title>
        <authorList>
            <person name="Kamper J."/>
            <person name="Kahmann R."/>
            <person name="Bolker M."/>
            <person name="Ma L.J."/>
            <person name="Brefort T."/>
            <person name="Saville B.J."/>
            <person name="Banuett F."/>
            <person name="Kronstad J.W."/>
            <person name="Gold S.E."/>
            <person name="Muller O."/>
            <person name="Perlin M.H."/>
            <person name="Wosten H.A."/>
            <person name="de Vries R."/>
            <person name="Ruiz-Herrera J."/>
            <person name="Reynaga-Pena C.G."/>
            <person name="Snetselaar K."/>
            <person name="McCann M."/>
            <person name="Perez-Martin J."/>
            <person name="Feldbrugge M."/>
            <person name="Basse C.W."/>
            <person name="Steinberg G."/>
            <person name="Ibeas J.I."/>
            <person name="Holloman W."/>
            <person name="Guzman P."/>
            <person name="Farman M."/>
            <person name="Stajich J.E."/>
            <person name="Sentandreu R."/>
            <person name="Gonzalez-Prieto J.M."/>
            <person name="Kennell J.C."/>
            <person name="Molina L."/>
            <person name="Schirawski J."/>
            <person name="Mendoza-Mendoza A."/>
            <person name="Greilinger D."/>
            <person name="Munch K."/>
            <person name="Rossel N."/>
            <person name="Scherer M."/>
            <person name="Vranes M."/>
            <person name="Ladendorf O."/>
            <person name="Vincon V."/>
            <person name="Fuchs U."/>
            <person name="Sandrock B."/>
            <person name="Meng S."/>
            <person name="Ho E.C."/>
            <person name="Cahill M.J."/>
            <person name="Boyce K.J."/>
            <person name="Klose J."/>
            <person name="Klosterman S.J."/>
            <person name="Deelstra H.J."/>
            <person name="Ortiz-Castellanos L."/>
            <person name="Li W."/>
            <person name="Sanchez-Alonso P."/>
            <person name="Schreier P.H."/>
            <person name="Hauser-Hahn I."/>
            <person name="Vaupel M."/>
            <person name="Koopmann E."/>
            <person name="Friedrich G."/>
            <person name="Voss H."/>
            <person name="Schluter T."/>
            <person name="Margolis J."/>
            <person name="Platt D."/>
            <person name="Swimmer C."/>
            <person name="Gnirke A."/>
            <person name="Chen F."/>
            <person name="Vysotskaia V."/>
            <person name="Mannhaupt G."/>
            <person name="Guldener U."/>
            <person name="Munsterkotter M."/>
            <person name="Haase D."/>
            <person name="Oesterheld M."/>
            <person name="Mewes H.W."/>
            <person name="Mauceli E.W."/>
            <person name="DeCaprio D."/>
            <person name="Wade C.M."/>
            <person name="Butler J."/>
            <person name="Young S."/>
            <person name="Jaffe D.B."/>
            <person name="Calvo S."/>
            <person name="Nusbaum C."/>
            <person name="Galagan J."/>
            <person name="Birren B.W."/>
        </authorList>
    </citation>
    <scope>NUCLEOTIDE SEQUENCE [LARGE SCALE GENOMIC DNA]</scope>
    <source>
        <strain evidence="10">DSM 14603 / FGSC 9021 / UM521</strain>
    </source>
</reference>
<dbReference type="AlphaFoldDB" id="A0A0D1CVF9"/>
<dbReference type="VEuPathDB" id="FungiDB:UMAG_11681"/>
<dbReference type="Pfam" id="PF11221">
    <property type="entry name" value="Med21"/>
    <property type="match status" value="1"/>
</dbReference>
<organism evidence="9 10">
    <name type="scientific">Mycosarcoma maydis</name>
    <name type="common">Corn smut fungus</name>
    <name type="synonym">Ustilago maydis</name>
    <dbReference type="NCBI Taxonomy" id="5270"/>
    <lineage>
        <taxon>Eukaryota</taxon>
        <taxon>Fungi</taxon>
        <taxon>Dikarya</taxon>
        <taxon>Basidiomycota</taxon>
        <taxon>Ustilaginomycotina</taxon>
        <taxon>Ustilaginomycetes</taxon>
        <taxon>Ustilaginales</taxon>
        <taxon>Ustilaginaceae</taxon>
        <taxon>Mycosarcoma</taxon>
    </lineage>
</organism>
<dbReference type="SUPFAM" id="SSF140718">
    <property type="entry name" value="Mediator hinge subcomplex-like"/>
    <property type="match status" value="1"/>
</dbReference>
<comment type="similarity">
    <text evidence="2">Belongs to the Mediator complex subunit 21 family.</text>
</comment>
<dbReference type="OrthoDB" id="526653at2759"/>
<evidence type="ECO:0000256" key="2">
    <source>
        <dbReference type="ARBA" id="ARBA00005770"/>
    </source>
</evidence>
<evidence type="ECO:0000256" key="4">
    <source>
        <dbReference type="ARBA" id="ARBA00023015"/>
    </source>
</evidence>
<dbReference type="GO" id="GO:0016592">
    <property type="term" value="C:mediator complex"/>
    <property type="evidence" value="ECO:0007669"/>
    <property type="project" value="InterPro"/>
</dbReference>
<keyword evidence="7" id="KW-0539">Nucleus</keyword>
<dbReference type="InParanoid" id="A0A0D1CVF9"/>
<evidence type="ECO:0000256" key="3">
    <source>
        <dbReference type="ARBA" id="ARBA00019691"/>
    </source>
</evidence>
<dbReference type="STRING" id="237631.A0A0D1CVF9"/>
<dbReference type="Proteomes" id="UP000000561">
    <property type="component" value="Chromosome 3"/>
</dbReference>
<dbReference type="EMBL" id="CM003142">
    <property type="protein sequence ID" value="KIS70403.1"/>
    <property type="molecule type" value="Genomic_DNA"/>
</dbReference>
<name>A0A0D1CVF9_MYCMD</name>
<comment type="subcellular location">
    <subcellularLocation>
        <location evidence="1">Nucleus</location>
    </subcellularLocation>
</comment>
<dbReference type="KEGG" id="uma:UMAG_11681"/>
<proteinExistence type="inferred from homology"/>
<keyword evidence="5" id="KW-0010">Activator</keyword>
<gene>
    <name evidence="9" type="ORF">UMAG_11681</name>
</gene>
<dbReference type="RefSeq" id="XP_011388075.1">
    <property type="nucleotide sequence ID" value="XM_011389773.1"/>
</dbReference>
<keyword evidence="10" id="KW-1185">Reference proteome</keyword>
<evidence type="ECO:0000256" key="7">
    <source>
        <dbReference type="ARBA" id="ARBA00023242"/>
    </source>
</evidence>